<dbReference type="Proteomes" id="UP000248706">
    <property type="component" value="Unassembled WGS sequence"/>
</dbReference>
<evidence type="ECO:0000313" key="2">
    <source>
        <dbReference type="Proteomes" id="UP000248706"/>
    </source>
</evidence>
<dbReference type="AlphaFoldDB" id="A0A328VGE2"/>
<gene>
    <name evidence="1" type="ORF">A4R35_10220</name>
</gene>
<comment type="caution">
    <text evidence="1">The sequence shown here is derived from an EMBL/GenBank/DDBJ whole genome shotgun (WGS) entry which is preliminary data.</text>
</comment>
<evidence type="ECO:0000313" key="1">
    <source>
        <dbReference type="EMBL" id="RAQ95911.1"/>
    </source>
</evidence>
<keyword evidence="2" id="KW-1185">Reference proteome</keyword>
<name>A0A328VGE2_9CHLR</name>
<protein>
    <submittedName>
        <fullName evidence="1">Uncharacterized protein</fullName>
    </submittedName>
</protein>
<sequence length="59" mass="6526">MLGVSTAPFTAHAWVEGPDGPLFWKAGLGWLAHRAMLAGLQPIFHSGRDLLQSRKEELR</sequence>
<reference evidence="1 2" key="1">
    <citation type="submission" date="2016-08" db="EMBL/GenBank/DDBJ databases">
        <title>Analysis of Carbohydrate Active Enzymes in Thermogemmatispora T81 Reveals Carbohydrate Degradation Ability.</title>
        <authorList>
            <person name="Tomazini A."/>
            <person name="Lal S."/>
            <person name="Stott M."/>
            <person name="Henrissat B."/>
            <person name="Polikarpov I."/>
            <person name="Sparling R."/>
            <person name="Levin D.B."/>
        </authorList>
    </citation>
    <scope>NUCLEOTIDE SEQUENCE [LARGE SCALE GENOMIC DNA]</scope>
    <source>
        <strain evidence="1 2">T81</strain>
    </source>
</reference>
<proteinExistence type="predicted"/>
<dbReference type="EMBL" id="MCIF01000002">
    <property type="protein sequence ID" value="RAQ95911.1"/>
    <property type="molecule type" value="Genomic_DNA"/>
</dbReference>
<accession>A0A328VGE2</accession>
<organism evidence="1 2">
    <name type="scientific">Thermogemmatispora tikiterensis</name>
    <dbReference type="NCBI Taxonomy" id="1825093"/>
    <lineage>
        <taxon>Bacteria</taxon>
        <taxon>Bacillati</taxon>
        <taxon>Chloroflexota</taxon>
        <taxon>Ktedonobacteria</taxon>
        <taxon>Thermogemmatisporales</taxon>
        <taxon>Thermogemmatisporaceae</taxon>
        <taxon>Thermogemmatispora</taxon>
    </lineage>
</organism>